<dbReference type="GO" id="GO:0005739">
    <property type="term" value="C:mitochondrion"/>
    <property type="evidence" value="ECO:0007669"/>
    <property type="project" value="TreeGrafter"/>
</dbReference>
<reference evidence="3 4" key="1">
    <citation type="journal article" date="2018" name="Proc. Natl. Acad. Sci. U.S.A.">
        <title>Draft genome sequence of Camellia sinensis var. sinensis provides insights into the evolution of the tea genome and tea quality.</title>
        <authorList>
            <person name="Wei C."/>
            <person name="Yang H."/>
            <person name="Wang S."/>
            <person name="Zhao J."/>
            <person name="Liu C."/>
            <person name="Gao L."/>
            <person name="Xia E."/>
            <person name="Lu Y."/>
            <person name="Tai Y."/>
            <person name="She G."/>
            <person name="Sun J."/>
            <person name="Cao H."/>
            <person name="Tong W."/>
            <person name="Gao Q."/>
            <person name="Li Y."/>
            <person name="Deng W."/>
            <person name="Jiang X."/>
            <person name="Wang W."/>
            <person name="Chen Q."/>
            <person name="Zhang S."/>
            <person name="Li H."/>
            <person name="Wu J."/>
            <person name="Wang P."/>
            <person name="Li P."/>
            <person name="Shi C."/>
            <person name="Zheng F."/>
            <person name="Jian J."/>
            <person name="Huang B."/>
            <person name="Shan D."/>
            <person name="Shi M."/>
            <person name="Fang C."/>
            <person name="Yue Y."/>
            <person name="Li F."/>
            <person name="Li D."/>
            <person name="Wei S."/>
            <person name="Han B."/>
            <person name="Jiang C."/>
            <person name="Yin Y."/>
            <person name="Xia T."/>
            <person name="Zhang Z."/>
            <person name="Bennetzen J.L."/>
            <person name="Zhao S."/>
            <person name="Wan X."/>
        </authorList>
    </citation>
    <scope>NUCLEOTIDE SEQUENCE [LARGE SCALE GENOMIC DNA]</scope>
    <source>
        <strain evidence="4">cv. Shuchazao</strain>
        <tissue evidence="3">Leaf</tissue>
    </source>
</reference>
<sequence length="217" mass="23987">MWALRRAANPLRNRGFSIKTSRASCVKSKVTSCYLDDKASNGDSCLVISDGCMSLKRFYSSAHGSPKFLMGTCSFSSQADTKSSAQEEDDLEDGFSELETPASADMIQDSNVDGENEDELISEPELSEEEDDDDGVEEPQNELELSDTEADVTEKRSPPKRAFSTLFQAIVDAPGLSVQSTLDKYVEEGNDLSRSEISLAMLNLRKRRMYVRALQVI</sequence>
<protein>
    <submittedName>
        <fullName evidence="3">Uncharacterized protein</fullName>
    </submittedName>
</protein>
<keyword evidence="4" id="KW-1185">Reference proteome</keyword>
<comment type="similarity">
    <text evidence="1">Belongs to the PPR family. P subfamily.</text>
</comment>
<dbReference type="PANTHER" id="PTHR45717:SF15">
    <property type="entry name" value="AGL218WP"/>
    <property type="match status" value="1"/>
</dbReference>
<dbReference type="AlphaFoldDB" id="A0A4S4D0B1"/>
<dbReference type="PANTHER" id="PTHR45717">
    <property type="entry name" value="OS12G0527900 PROTEIN"/>
    <property type="match status" value="1"/>
</dbReference>
<dbReference type="EMBL" id="SDRB02013350">
    <property type="protein sequence ID" value="THF95133.1"/>
    <property type="molecule type" value="Genomic_DNA"/>
</dbReference>
<feature type="region of interest" description="Disordered" evidence="2">
    <location>
        <begin position="80"/>
        <end position="158"/>
    </location>
</feature>
<dbReference type="Proteomes" id="UP000306102">
    <property type="component" value="Unassembled WGS sequence"/>
</dbReference>
<accession>A0A4S4D0B1</accession>
<organism evidence="3 4">
    <name type="scientific">Camellia sinensis var. sinensis</name>
    <name type="common">China tea</name>
    <dbReference type="NCBI Taxonomy" id="542762"/>
    <lineage>
        <taxon>Eukaryota</taxon>
        <taxon>Viridiplantae</taxon>
        <taxon>Streptophyta</taxon>
        <taxon>Embryophyta</taxon>
        <taxon>Tracheophyta</taxon>
        <taxon>Spermatophyta</taxon>
        <taxon>Magnoliopsida</taxon>
        <taxon>eudicotyledons</taxon>
        <taxon>Gunneridae</taxon>
        <taxon>Pentapetalae</taxon>
        <taxon>asterids</taxon>
        <taxon>Ericales</taxon>
        <taxon>Theaceae</taxon>
        <taxon>Camellia</taxon>
    </lineage>
</organism>
<evidence type="ECO:0000256" key="1">
    <source>
        <dbReference type="ARBA" id="ARBA00007626"/>
    </source>
</evidence>
<comment type="caution">
    <text evidence="3">The sequence shown here is derived from an EMBL/GenBank/DDBJ whole genome shotgun (WGS) entry which is preliminary data.</text>
</comment>
<feature type="compositionally biased region" description="Acidic residues" evidence="2">
    <location>
        <begin position="86"/>
        <end position="96"/>
    </location>
</feature>
<proteinExistence type="inferred from homology"/>
<name>A0A4S4D0B1_CAMSN</name>
<gene>
    <name evidence="3" type="ORF">TEA_020314</name>
</gene>
<evidence type="ECO:0000313" key="3">
    <source>
        <dbReference type="EMBL" id="THF95133.1"/>
    </source>
</evidence>
<feature type="compositionally biased region" description="Acidic residues" evidence="2">
    <location>
        <begin position="112"/>
        <end position="151"/>
    </location>
</feature>
<evidence type="ECO:0000256" key="2">
    <source>
        <dbReference type="SAM" id="MobiDB-lite"/>
    </source>
</evidence>
<evidence type="ECO:0000313" key="4">
    <source>
        <dbReference type="Proteomes" id="UP000306102"/>
    </source>
</evidence>